<dbReference type="CDD" id="cd06261">
    <property type="entry name" value="TM_PBP2"/>
    <property type="match status" value="1"/>
</dbReference>
<keyword evidence="3" id="KW-1003">Cell membrane</keyword>
<proteinExistence type="inferred from homology"/>
<evidence type="ECO:0000256" key="6">
    <source>
        <dbReference type="ARBA" id="ARBA00023136"/>
    </source>
</evidence>
<evidence type="ECO:0000256" key="4">
    <source>
        <dbReference type="ARBA" id="ARBA00022692"/>
    </source>
</evidence>
<dbReference type="PROSITE" id="PS50928">
    <property type="entry name" value="ABC_TM1"/>
    <property type="match status" value="1"/>
</dbReference>
<dbReference type="AlphaFoldDB" id="A0A1I6LMC4"/>
<evidence type="ECO:0000256" key="3">
    <source>
        <dbReference type="ARBA" id="ARBA00022475"/>
    </source>
</evidence>
<reference evidence="9 10" key="1">
    <citation type="submission" date="2016-10" db="EMBL/GenBank/DDBJ databases">
        <authorList>
            <person name="de Groot N.N."/>
        </authorList>
    </citation>
    <scope>NUCLEOTIDE SEQUENCE [LARGE SCALE GENOMIC DNA]</scope>
    <source>
        <strain evidence="9 10">743A</strain>
    </source>
</reference>
<dbReference type="Proteomes" id="UP000199659">
    <property type="component" value="Unassembled WGS sequence"/>
</dbReference>
<dbReference type="PANTHER" id="PTHR30193">
    <property type="entry name" value="ABC TRANSPORTER PERMEASE PROTEIN"/>
    <property type="match status" value="1"/>
</dbReference>
<dbReference type="InterPro" id="IPR035906">
    <property type="entry name" value="MetI-like_sf"/>
</dbReference>
<evidence type="ECO:0000259" key="8">
    <source>
        <dbReference type="PROSITE" id="PS50928"/>
    </source>
</evidence>
<evidence type="ECO:0000313" key="10">
    <source>
        <dbReference type="Proteomes" id="UP000199659"/>
    </source>
</evidence>
<comment type="subcellular location">
    <subcellularLocation>
        <location evidence="1 7">Cell membrane</location>
        <topology evidence="1 7">Multi-pass membrane protein</topology>
    </subcellularLocation>
</comment>
<feature type="transmembrane region" description="Helical" evidence="7">
    <location>
        <begin position="224"/>
        <end position="249"/>
    </location>
</feature>
<keyword evidence="9" id="KW-0762">Sugar transport</keyword>
<feature type="transmembrane region" description="Helical" evidence="7">
    <location>
        <begin position="29"/>
        <end position="51"/>
    </location>
</feature>
<feature type="transmembrane region" description="Helical" evidence="7">
    <location>
        <begin position="127"/>
        <end position="146"/>
    </location>
</feature>
<keyword evidence="6 7" id="KW-0472">Membrane</keyword>
<feature type="transmembrane region" description="Helical" evidence="7">
    <location>
        <begin position="93"/>
        <end position="115"/>
    </location>
</feature>
<protein>
    <submittedName>
        <fullName evidence="9">Multiple sugar transport system permease protein</fullName>
    </submittedName>
</protein>
<dbReference type="SUPFAM" id="SSF161098">
    <property type="entry name" value="MetI-like"/>
    <property type="match status" value="1"/>
</dbReference>
<keyword evidence="4 7" id="KW-0812">Transmembrane</keyword>
<dbReference type="GO" id="GO:0005886">
    <property type="term" value="C:plasma membrane"/>
    <property type="evidence" value="ECO:0007669"/>
    <property type="project" value="UniProtKB-SubCell"/>
</dbReference>
<accession>A0A1I6LMC4</accession>
<organism evidence="9 10">
    <name type="scientific">Anaeromicropila populeti</name>
    <dbReference type="NCBI Taxonomy" id="37658"/>
    <lineage>
        <taxon>Bacteria</taxon>
        <taxon>Bacillati</taxon>
        <taxon>Bacillota</taxon>
        <taxon>Clostridia</taxon>
        <taxon>Lachnospirales</taxon>
        <taxon>Lachnospiraceae</taxon>
        <taxon>Anaeromicropila</taxon>
    </lineage>
</organism>
<evidence type="ECO:0000256" key="1">
    <source>
        <dbReference type="ARBA" id="ARBA00004651"/>
    </source>
</evidence>
<keyword evidence="2 7" id="KW-0813">Transport</keyword>
<evidence type="ECO:0000313" key="9">
    <source>
        <dbReference type="EMBL" id="SFS04591.1"/>
    </source>
</evidence>
<sequence length="331" mass="37288">MGENISNTSKSKKPFNLLSWLKSGKGQRATIIILFMAVPLFLLLTFTYVPFAKMVQFSFYKMKYTGPRTFVGLDNYVDVFKRDDCFRALWLSLYYMGGAFLQLALALYFATLLSFKVKGGNFFKGAMFFPYLVCGIAVGFIFKFFYTRGFVLDTVLSWLGFNLENLPYWLKDTKINNFSLAASSIWRYMGQSMVLFIGAIMSVDSELYEASSLDGANKWHQFKFIILPSIKTIVVLNLILSITGALSAFEPPYVITNGTLGTATYFWVMNKVAHTNQKVGLASAMAIVLLAIIFIATMIQKFVMLKVLNDDNDSVSKKTHRKLAKRNGGVA</sequence>
<dbReference type="RefSeq" id="WP_092563575.1">
    <property type="nucleotide sequence ID" value="NZ_FOYZ01000018.1"/>
</dbReference>
<dbReference type="GO" id="GO:0055085">
    <property type="term" value="P:transmembrane transport"/>
    <property type="evidence" value="ECO:0007669"/>
    <property type="project" value="InterPro"/>
</dbReference>
<dbReference type="InterPro" id="IPR000515">
    <property type="entry name" value="MetI-like"/>
</dbReference>
<dbReference type="Gene3D" id="1.10.3720.10">
    <property type="entry name" value="MetI-like"/>
    <property type="match status" value="1"/>
</dbReference>
<comment type="similarity">
    <text evidence="7">Belongs to the binding-protein-dependent transport system permease family.</text>
</comment>
<gene>
    <name evidence="9" type="ORF">SAMN05661086_03404</name>
</gene>
<feature type="transmembrane region" description="Helical" evidence="7">
    <location>
        <begin position="279"/>
        <end position="299"/>
    </location>
</feature>
<dbReference type="InterPro" id="IPR051393">
    <property type="entry name" value="ABC_transporter_permease"/>
</dbReference>
<dbReference type="OrthoDB" id="145927at2"/>
<dbReference type="EMBL" id="FOYZ01000018">
    <property type="protein sequence ID" value="SFS04591.1"/>
    <property type="molecule type" value="Genomic_DNA"/>
</dbReference>
<keyword evidence="10" id="KW-1185">Reference proteome</keyword>
<evidence type="ECO:0000256" key="7">
    <source>
        <dbReference type="RuleBase" id="RU363032"/>
    </source>
</evidence>
<dbReference type="PANTHER" id="PTHR30193:SF41">
    <property type="entry name" value="DIACETYLCHITOBIOSE UPTAKE SYSTEM PERMEASE PROTEIN NGCF"/>
    <property type="match status" value="1"/>
</dbReference>
<keyword evidence="5 7" id="KW-1133">Transmembrane helix</keyword>
<evidence type="ECO:0000256" key="5">
    <source>
        <dbReference type="ARBA" id="ARBA00022989"/>
    </source>
</evidence>
<feature type="domain" description="ABC transmembrane type-1" evidence="8">
    <location>
        <begin position="88"/>
        <end position="300"/>
    </location>
</feature>
<evidence type="ECO:0000256" key="2">
    <source>
        <dbReference type="ARBA" id="ARBA00022448"/>
    </source>
</evidence>
<dbReference type="Pfam" id="PF00528">
    <property type="entry name" value="BPD_transp_1"/>
    <property type="match status" value="1"/>
</dbReference>
<name>A0A1I6LMC4_9FIRM</name>
<dbReference type="STRING" id="37658.SAMN05661086_03404"/>